<dbReference type="SUPFAM" id="SSF81383">
    <property type="entry name" value="F-box domain"/>
    <property type="match status" value="1"/>
</dbReference>
<feature type="transmembrane region" description="Helical" evidence="2">
    <location>
        <begin position="303"/>
        <end position="323"/>
    </location>
</feature>
<dbReference type="AlphaFoldDB" id="A0AA39GK74"/>
<dbReference type="CDD" id="cd09917">
    <property type="entry name" value="F-box_SF"/>
    <property type="match status" value="1"/>
</dbReference>
<dbReference type="Pfam" id="PF00646">
    <property type="entry name" value="F-box"/>
    <property type="match status" value="1"/>
</dbReference>
<name>A0AA39GK74_SARSR</name>
<protein>
    <recommendedName>
        <fullName evidence="3">F-box domain-containing protein</fullName>
    </recommendedName>
</protein>
<feature type="transmembrane region" description="Helical" evidence="2">
    <location>
        <begin position="368"/>
        <end position="395"/>
    </location>
</feature>
<organism evidence="4 5">
    <name type="scientific">Sarocladium strictum</name>
    <name type="common">Black bundle disease fungus</name>
    <name type="synonym">Acremonium strictum</name>
    <dbReference type="NCBI Taxonomy" id="5046"/>
    <lineage>
        <taxon>Eukaryota</taxon>
        <taxon>Fungi</taxon>
        <taxon>Dikarya</taxon>
        <taxon>Ascomycota</taxon>
        <taxon>Pezizomycotina</taxon>
        <taxon>Sordariomycetes</taxon>
        <taxon>Hypocreomycetidae</taxon>
        <taxon>Hypocreales</taxon>
        <taxon>Sarocladiaceae</taxon>
        <taxon>Sarocladium</taxon>
    </lineage>
</organism>
<dbReference type="EMBL" id="JAPDFR010000003">
    <property type="protein sequence ID" value="KAK0388014.1"/>
    <property type="molecule type" value="Genomic_DNA"/>
</dbReference>
<dbReference type="InterPro" id="IPR036047">
    <property type="entry name" value="F-box-like_dom_sf"/>
</dbReference>
<evidence type="ECO:0000256" key="1">
    <source>
        <dbReference type="SAM" id="MobiDB-lite"/>
    </source>
</evidence>
<sequence>MTSAFLGFQFSRTPENREAYRRALREARLEENPWLVPLKGSNETEYRKPSHVRASKPNSSLQSYFRRIHETGQDSIDLLASRISQHRVIQLEPPDKVHQRTQGRIENRSEKQGPAVERNTGYTQSFLYRFLSLPPELRLMILERLHFGDIDRLRRTCRSFRTVIDKPTIIAVFPDLSEVLTTTCRHCLGTDRSARLIIKEKDDHPLQPLGNQCWRCAARRKEYRIGKQYHMVDETKGFFCRWCGYPCIREGRLGQTWSQYHKPCYRRRIKAMLFYMSAGTIQWLATLGALGMCWICFHEHAVITGPTVAVFFASIWALLLTLVRGSRLRTFHWSVLLEVIILALWVPPTFALATIIRSPSSRSPGPPIMTLALVGINILLRILNVVGCVALTCEYKAWQRKRPGRNLFQRCMSSTLFLIMLWTWGQSTDLEYPPKWRLWRSSHSSPASA</sequence>
<dbReference type="Proteomes" id="UP001175261">
    <property type="component" value="Unassembled WGS sequence"/>
</dbReference>
<keyword evidence="2" id="KW-0472">Membrane</keyword>
<feature type="domain" description="F-box" evidence="3">
    <location>
        <begin position="127"/>
        <end position="176"/>
    </location>
</feature>
<keyword evidence="2" id="KW-0812">Transmembrane</keyword>
<feature type="transmembrane region" description="Helical" evidence="2">
    <location>
        <begin position="407"/>
        <end position="425"/>
    </location>
</feature>
<gene>
    <name evidence="4" type="ORF">NLU13_4258</name>
</gene>
<evidence type="ECO:0000313" key="4">
    <source>
        <dbReference type="EMBL" id="KAK0388014.1"/>
    </source>
</evidence>
<evidence type="ECO:0000256" key="2">
    <source>
        <dbReference type="SAM" id="Phobius"/>
    </source>
</evidence>
<evidence type="ECO:0000313" key="5">
    <source>
        <dbReference type="Proteomes" id="UP001175261"/>
    </source>
</evidence>
<proteinExistence type="predicted"/>
<feature type="region of interest" description="Disordered" evidence="1">
    <location>
        <begin position="95"/>
        <end position="116"/>
    </location>
</feature>
<keyword evidence="5" id="KW-1185">Reference proteome</keyword>
<feature type="transmembrane region" description="Helical" evidence="2">
    <location>
        <begin position="335"/>
        <end position="356"/>
    </location>
</feature>
<dbReference type="SMART" id="SM00256">
    <property type="entry name" value="FBOX"/>
    <property type="match status" value="1"/>
</dbReference>
<comment type="caution">
    <text evidence="4">The sequence shown here is derived from an EMBL/GenBank/DDBJ whole genome shotgun (WGS) entry which is preliminary data.</text>
</comment>
<accession>A0AA39GK74</accession>
<reference evidence="4" key="1">
    <citation type="submission" date="2022-10" db="EMBL/GenBank/DDBJ databases">
        <title>Determination and structural analysis of whole genome sequence of Sarocladium strictum F4-1.</title>
        <authorList>
            <person name="Hu L."/>
            <person name="Jiang Y."/>
        </authorList>
    </citation>
    <scope>NUCLEOTIDE SEQUENCE</scope>
    <source>
        <strain evidence="4">F4-1</strain>
    </source>
</reference>
<keyword evidence="2" id="KW-1133">Transmembrane helix</keyword>
<feature type="transmembrane region" description="Helical" evidence="2">
    <location>
        <begin position="272"/>
        <end position="297"/>
    </location>
</feature>
<feature type="compositionally biased region" description="Basic and acidic residues" evidence="1">
    <location>
        <begin position="95"/>
        <end position="111"/>
    </location>
</feature>
<evidence type="ECO:0000259" key="3">
    <source>
        <dbReference type="PROSITE" id="PS50181"/>
    </source>
</evidence>
<dbReference type="PROSITE" id="PS50181">
    <property type="entry name" value="FBOX"/>
    <property type="match status" value="1"/>
</dbReference>
<dbReference type="InterPro" id="IPR001810">
    <property type="entry name" value="F-box_dom"/>
</dbReference>